<evidence type="ECO:0000313" key="5">
    <source>
        <dbReference type="EMBL" id="RUO80155.1"/>
    </source>
</evidence>
<organism evidence="5 6">
    <name type="scientific">Idiomarina tyrosinivorans</name>
    <dbReference type="NCBI Taxonomy" id="1445662"/>
    <lineage>
        <taxon>Bacteria</taxon>
        <taxon>Pseudomonadati</taxon>
        <taxon>Pseudomonadota</taxon>
        <taxon>Gammaproteobacteria</taxon>
        <taxon>Alteromonadales</taxon>
        <taxon>Idiomarinaceae</taxon>
        <taxon>Idiomarina</taxon>
    </lineage>
</organism>
<keyword evidence="6" id="KW-1185">Reference proteome</keyword>
<protein>
    <submittedName>
        <fullName evidence="5">MarR family transcriptional regulator</fullName>
    </submittedName>
</protein>
<proteinExistence type="predicted"/>
<sequence>MSPTDDLLKQLSVAERLARVARVWQRVVDQELEPLGLTHPRWSALWKLARLGDGISQKQLAQALEIQLASLMRTLSQLEQQGLTERRDCADDKRAKQVYLTPAGRELVASMETRILAVRRALLNDISDEQLSTVREVLHSICVNAKAFEVAQQGGQDER</sequence>
<dbReference type="Gene3D" id="1.10.10.10">
    <property type="entry name" value="Winged helix-like DNA-binding domain superfamily/Winged helix DNA-binding domain"/>
    <property type="match status" value="1"/>
</dbReference>
<dbReference type="RefSeq" id="WP_126841993.1">
    <property type="nucleotide sequence ID" value="NZ_PIQH01000006.1"/>
</dbReference>
<evidence type="ECO:0000259" key="4">
    <source>
        <dbReference type="PROSITE" id="PS50995"/>
    </source>
</evidence>
<comment type="caution">
    <text evidence="5">The sequence shown here is derived from an EMBL/GenBank/DDBJ whole genome shotgun (WGS) entry which is preliminary data.</text>
</comment>
<dbReference type="PANTHER" id="PTHR42756">
    <property type="entry name" value="TRANSCRIPTIONAL REGULATOR, MARR"/>
    <property type="match status" value="1"/>
</dbReference>
<dbReference type="InterPro" id="IPR000835">
    <property type="entry name" value="HTH_MarR-typ"/>
</dbReference>
<dbReference type="GO" id="GO:0003677">
    <property type="term" value="F:DNA binding"/>
    <property type="evidence" value="ECO:0007669"/>
    <property type="project" value="UniProtKB-KW"/>
</dbReference>
<dbReference type="PANTHER" id="PTHR42756:SF1">
    <property type="entry name" value="TRANSCRIPTIONAL REPRESSOR OF EMRAB OPERON"/>
    <property type="match status" value="1"/>
</dbReference>
<dbReference type="PRINTS" id="PR00598">
    <property type="entry name" value="HTHMARR"/>
</dbReference>
<feature type="domain" description="HTH marR-type" evidence="4">
    <location>
        <begin position="4"/>
        <end position="143"/>
    </location>
</feature>
<evidence type="ECO:0000256" key="1">
    <source>
        <dbReference type="ARBA" id="ARBA00023015"/>
    </source>
</evidence>
<keyword evidence="2" id="KW-0238">DNA-binding</keyword>
<gene>
    <name evidence="5" type="ORF">CWI84_07610</name>
</gene>
<dbReference type="InterPro" id="IPR036390">
    <property type="entry name" value="WH_DNA-bd_sf"/>
</dbReference>
<dbReference type="OrthoDB" id="5296557at2"/>
<dbReference type="Pfam" id="PF01047">
    <property type="entry name" value="MarR"/>
    <property type="match status" value="1"/>
</dbReference>
<dbReference type="SMART" id="SM00347">
    <property type="entry name" value="HTH_MARR"/>
    <property type="match status" value="1"/>
</dbReference>
<dbReference type="InterPro" id="IPR036388">
    <property type="entry name" value="WH-like_DNA-bd_sf"/>
</dbReference>
<keyword evidence="1" id="KW-0805">Transcription regulation</keyword>
<keyword evidence="3" id="KW-0804">Transcription</keyword>
<dbReference type="PROSITE" id="PS50995">
    <property type="entry name" value="HTH_MARR_2"/>
    <property type="match status" value="1"/>
</dbReference>
<dbReference type="AlphaFoldDB" id="A0A432ZQD7"/>
<reference evidence="5 6" key="1">
    <citation type="journal article" date="2011" name="Front. Microbiol.">
        <title>Genomic signatures of strain selection and enhancement in Bacillus atrophaeus var. globigii, a historical biowarfare simulant.</title>
        <authorList>
            <person name="Gibbons H.S."/>
            <person name="Broomall S.M."/>
            <person name="McNew L.A."/>
            <person name="Daligault H."/>
            <person name="Chapman C."/>
            <person name="Bruce D."/>
            <person name="Karavis M."/>
            <person name="Krepps M."/>
            <person name="McGregor P.A."/>
            <person name="Hong C."/>
            <person name="Park K.H."/>
            <person name="Akmal A."/>
            <person name="Feldman A."/>
            <person name="Lin J.S."/>
            <person name="Chang W.E."/>
            <person name="Higgs B.W."/>
            <person name="Demirev P."/>
            <person name="Lindquist J."/>
            <person name="Liem A."/>
            <person name="Fochler E."/>
            <person name="Read T.D."/>
            <person name="Tapia R."/>
            <person name="Johnson S."/>
            <person name="Bishop-Lilly K.A."/>
            <person name="Detter C."/>
            <person name="Han C."/>
            <person name="Sozhamannan S."/>
            <person name="Rosenzweig C.N."/>
            <person name="Skowronski E.W."/>
        </authorList>
    </citation>
    <scope>NUCLEOTIDE SEQUENCE [LARGE SCALE GENOMIC DNA]</scope>
    <source>
        <strain evidence="5 6">CC-PW-9</strain>
    </source>
</reference>
<evidence type="ECO:0000313" key="6">
    <source>
        <dbReference type="Proteomes" id="UP000287996"/>
    </source>
</evidence>
<evidence type="ECO:0000256" key="3">
    <source>
        <dbReference type="ARBA" id="ARBA00023163"/>
    </source>
</evidence>
<name>A0A432ZQD7_9GAMM</name>
<dbReference type="GO" id="GO:0003700">
    <property type="term" value="F:DNA-binding transcription factor activity"/>
    <property type="evidence" value="ECO:0007669"/>
    <property type="project" value="InterPro"/>
</dbReference>
<dbReference type="EMBL" id="PIQH01000006">
    <property type="protein sequence ID" value="RUO80155.1"/>
    <property type="molecule type" value="Genomic_DNA"/>
</dbReference>
<accession>A0A432ZQD7</accession>
<evidence type="ECO:0000256" key="2">
    <source>
        <dbReference type="ARBA" id="ARBA00023125"/>
    </source>
</evidence>
<dbReference type="SUPFAM" id="SSF46785">
    <property type="entry name" value="Winged helix' DNA-binding domain"/>
    <property type="match status" value="1"/>
</dbReference>
<dbReference type="Proteomes" id="UP000287996">
    <property type="component" value="Unassembled WGS sequence"/>
</dbReference>